<protein>
    <submittedName>
        <fullName evidence="2">Uncharacterized protein</fullName>
    </submittedName>
</protein>
<organism evidence="2 3">
    <name type="scientific">Streptomyces radiopugnans</name>
    <dbReference type="NCBI Taxonomy" id="403935"/>
    <lineage>
        <taxon>Bacteria</taxon>
        <taxon>Bacillati</taxon>
        <taxon>Actinomycetota</taxon>
        <taxon>Actinomycetes</taxon>
        <taxon>Kitasatosporales</taxon>
        <taxon>Streptomycetaceae</taxon>
        <taxon>Streptomyces</taxon>
    </lineage>
</organism>
<dbReference type="Proteomes" id="UP000199055">
    <property type="component" value="Unassembled WGS sequence"/>
</dbReference>
<evidence type="ECO:0000313" key="2">
    <source>
        <dbReference type="EMBL" id="SEP84890.1"/>
    </source>
</evidence>
<proteinExistence type="predicted"/>
<dbReference type="STRING" id="403935.SAMN05216481_102228"/>
<name>A0A1H9B793_9ACTN</name>
<dbReference type="EMBL" id="FOET01000002">
    <property type="protein sequence ID" value="SEP84890.1"/>
    <property type="molecule type" value="Genomic_DNA"/>
</dbReference>
<dbReference type="AlphaFoldDB" id="A0A1H9B793"/>
<sequence length="97" mass="10240">MTCRLPTPPHRLRPTSAGGPRRPSSFDAVVRSGGVERRAVARGRDIYAVTAPLAVEAVDRILTGRTRTAGVASAGAVFDAPGFLRALSPHITLDPRP</sequence>
<gene>
    <name evidence="2" type="ORF">SAMN05216481_102228</name>
</gene>
<keyword evidence="3" id="KW-1185">Reference proteome</keyword>
<accession>A0A1H9B793</accession>
<reference evidence="2 3" key="1">
    <citation type="submission" date="2016-10" db="EMBL/GenBank/DDBJ databases">
        <authorList>
            <person name="de Groot N.N."/>
        </authorList>
    </citation>
    <scope>NUCLEOTIDE SEQUENCE [LARGE SCALE GENOMIC DNA]</scope>
    <source>
        <strain evidence="2 3">CGMCC 4.3519</strain>
    </source>
</reference>
<evidence type="ECO:0000256" key="1">
    <source>
        <dbReference type="SAM" id="MobiDB-lite"/>
    </source>
</evidence>
<evidence type="ECO:0000313" key="3">
    <source>
        <dbReference type="Proteomes" id="UP000199055"/>
    </source>
</evidence>
<feature type="region of interest" description="Disordered" evidence="1">
    <location>
        <begin position="1"/>
        <end position="27"/>
    </location>
</feature>